<gene>
    <name evidence="1" type="ORF">BpHYR1_010897</name>
</gene>
<keyword evidence="2" id="KW-1185">Reference proteome</keyword>
<evidence type="ECO:0000313" key="2">
    <source>
        <dbReference type="Proteomes" id="UP000276133"/>
    </source>
</evidence>
<sequence length="71" mass="8816">MYRLDFALRSTEYKTTFCNRVRLKFRICWKFIKFVLSQNLNFLASFVLRRFIIFFFEENIHSIDIKPKIKL</sequence>
<proteinExistence type="predicted"/>
<dbReference type="EMBL" id="REGN01004929">
    <property type="protein sequence ID" value="RNA15533.1"/>
    <property type="molecule type" value="Genomic_DNA"/>
</dbReference>
<organism evidence="1 2">
    <name type="scientific">Brachionus plicatilis</name>
    <name type="common">Marine rotifer</name>
    <name type="synonym">Brachionus muelleri</name>
    <dbReference type="NCBI Taxonomy" id="10195"/>
    <lineage>
        <taxon>Eukaryota</taxon>
        <taxon>Metazoa</taxon>
        <taxon>Spiralia</taxon>
        <taxon>Gnathifera</taxon>
        <taxon>Rotifera</taxon>
        <taxon>Eurotatoria</taxon>
        <taxon>Monogononta</taxon>
        <taxon>Pseudotrocha</taxon>
        <taxon>Ploima</taxon>
        <taxon>Brachionidae</taxon>
        <taxon>Brachionus</taxon>
    </lineage>
</organism>
<comment type="caution">
    <text evidence="1">The sequence shown here is derived from an EMBL/GenBank/DDBJ whole genome shotgun (WGS) entry which is preliminary data.</text>
</comment>
<evidence type="ECO:0000313" key="1">
    <source>
        <dbReference type="EMBL" id="RNA15533.1"/>
    </source>
</evidence>
<dbReference type="AlphaFoldDB" id="A0A3M7QW83"/>
<reference evidence="1 2" key="1">
    <citation type="journal article" date="2018" name="Sci. Rep.">
        <title>Genomic signatures of local adaptation to the degree of environmental predictability in rotifers.</title>
        <authorList>
            <person name="Franch-Gras L."/>
            <person name="Hahn C."/>
            <person name="Garcia-Roger E.M."/>
            <person name="Carmona M.J."/>
            <person name="Serra M."/>
            <person name="Gomez A."/>
        </authorList>
    </citation>
    <scope>NUCLEOTIDE SEQUENCE [LARGE SCALE GENOMIC DNA]</scope>
    <source>
        <strain evidence="1">HYR1</strain>
    </source>
</reference>
<accession>A0A3M7QW83</accession>
<name>A0A3M7QW83_BRAPC</name>
<dbReference type="Proteomes" id="UP000276133">
    <property type="component" value="Unassembled WGS sequence"/>
</dbReference>
<protein>
    <submittedName>
        <fullName evidence="1">Uncharacterized protein</fullName>
    </submittedName>
</protein>